<evidence type="ECO:0000256" key="3">
    <source>
        <dbReference type="ARBA" id="ARBA00023163"/>
    </source>
</evidence>
<dbReference type="OrthoDB" id="6257037at2759"/>
<keyword evidence="4 5" id="KW-0539">Nucleus</keyword>
<keyword evidence="8" id="KW-1185">Reference proteome</keyword>
<dbReference type="STRING" id="283909.R7UL60"/>
<dbReference type="InterPro" id="IPR003822">
    <property type="entry name" value="PAH"/>
</dbReference>
<dbReference type="PROSITE" id="PS51477">
    <property type="entry name" value="PAH"/>
    <property type="match status" value="1"/>
</dbReference>
<reference evidence="7" key="3">
    <citation type="submission" date="2015-06" db="UniProtKB">
        <authorList>
            <consortium name="EnsemblMetazoa"/>
        </authorList>
    </citation>
    <scope>IDENTIFICATION</scope>
</reference>
<dbReference type="PANTHER" id="PTHR16088:SF3">
    <property type="entry name" value="GON-4-LIKE PROTEIN"/>
    <property type="match status" value="1"/>
</dbReference>
<dbReference type="EMBL" id="KB300259">
    <property type="protein sequence ID" value="ELU06965.1"/>
    <property type="molecule type" value="Genomic_DNA"/>
</dbReference>
<comment type="subcellular location">
    <subcellularLocation>
        <location evidence="1 5">Nucleus</location>
    </subcellularLocation>
</comment>
<dbReference type="AlphaFoldDB" id="R7UL60"/>
<gene>
    <name evidence="6" type="ORF">CAPTEDRAFT_121373</name>
</gene>
<dbReference type="Gene3D" id="1.20.1160.11">
    <property type="entry name" value="Paired amphipathic helix"/>
    <property type="match status" value="1"/>
</dbReference>
<dbReference type="EnsemblMetazoa" id="CapteT121373">
    <property type="protein sequence ID" value="CapteP121373"/>
    <property type="gene ID" value="CapteG121373"/>
</dbReference>
<protein>
    <submittedName>
        <fullName evidence="6 7">Uncharacterized protein</fullName>
    </submittedName>
</protein>
<keyword evidence="2" id="KW-0805">Transcription regulation</keyword>
<dbReference type="Proteomes" id="UP000014760">
    <property type="component" value="Unassembled WGS sequence"/>
</dbReference>
<proteinExistence type="predicted"/>
<dbReference type="EMBL" id="AMQN01007239">
    <property type="status" value="NOT_ANNOTATED_CDS"/>
    <property type="molecule type" value="Genomic_DNA"/>
</dbReference>
<dbReference type="SUPFAM" id="SSF47762">
    <property type="entry name" value="PAH2 domain"/>
    <property type="match status" value="1"/>
</dbReference>
<dbReference type="GO" id="GO:0003712">
    <property type="term" value="F:transcription coregulator activity"/>
    <property type="evidence" value="ECO:0007669"/>
    <property type="project" value="TreeGrafter"/>
</dbReference>
<evidence type="ECO:0000313" key="6">
    <source>
        <dbReference type="EMBL" id="ELU06965.1"/>
    </source>
</evidence>
<evidence type="ECO:0000256" key="5">
    <source>
        <dbReference type="PROSITE-ProRule" id="PRU00810"/>
    </source>
</evidence>
<sequence length="122" mass="13894">MEASTTIKALPPKVDQKRVSRAKIEKESIADMLQPNLLDTDPLHDQRDTHYAQAYLQVVRKALSAEPDRYYRFLETLYEFGRSSSKSPVELYSMLSDVLAGHPELVEQFVGFLLPHQAQKCG</sequence>
<accession>R7UL60</accession>
<evidence type="ECO:0000256" key="4">
    <source>
        <dbReference type="ARBA" id="ARBA00023242"/>
    </source>
</evidence>
<evidence type="ECO:0000256" key="1">
    <source>
        <dbReference type="ARBA" id="ARBA00004123"/>
    </source>
</evidence>
<evidence type="ECO:0000313" key="8">
    <source>
        <dbReference type="Proteomes" id="UP000014760"/>
    </source>
</evidence>
<dbReference type="Pfam" id="PF02671">
    <property type="entry name" value="PAH"/>
    <property type="match status" value="1"/>
</dbReference>
<evidence type="ECO:0000313" key="7">
    <source>
        <dbReference type="EnsemblMetazoa" id="CapteP121373"/>
    </source>
</evidence>
<dbReference type="GO" id="GO:0005634">
    <property type="term" value="C:nucleus"/>
    <property type="evidence" value="ECO:0007669"/>
    <property type="project" value="UniProtKB-SubCell"/>
</dbReference>
<dbReference type="InterPro" id="IPR036600">
    <property type="entry name" value="PAH_sf"/>
</dbReference>
<dbReference type="InterPro" id="IPR052435">
    <property type="entry name" value="YY1-Transcr_Regul"/>
</dbReference>
<reference evidence="6 8" key="2">
    <citation type="journal article" date="2013" name="Nature">
        <title>Insights into bilaterian evolution from three spiralian genomes.</title>
        <authorList>
            <person name="Simakov O."/>
            <person name="Marletaz F."/>
            <person name="Cho S.J."/>
            <person name="Edsinger-Gonzales E."/>
            <person name="Havlak P."/>
            <person name="Hellsten U."/>
            <person name="Kuo D.H."/>
            <person name="Larsson T."/>
            <person name="Lv J."/>
            <person name="Arendt D."/>
            <person name="Savage R."/>
            <person name="Osoegawa K."/>
            <person name="de Jong P."/>
            <person name="Grimwood J."/>
            <person name="Chapman J.A."/>
            <person name="Shapiro H."/>
            <person name="Aerts A."/>
            <person name="Otillar R.P."/>
            <person name="Terry A.Y."/>
            <person name="Boore J.L."/>
            <person name="Grigoriev I.V."/>
            <person name="Lindberg D.R."/>
            <person name="Seaver E.C."/>
            <person name="Weisblat D.A."/>
            <person name="Putnam N.H."/>
            <person name="Rokhsar D.S."/>
        </authorList>
    </citation>
    <scope>NUCLEOTIDE SEQUENCE</scope>
    <source>
        <strain evidence="6 8">I ESC-2004</strain>
    </source>
</reference>
<evidence type="ECO:0000256" key="2">
    <source>
        <dbReference type="ARBA" id="ARBA00023015"/>
    </source>
</evidence>
<organism evidence="6">
    <name type="scientific">Capitella teleta</name>
    <name type="common">Polychaete worm</name>
    <dbReference type="NCBI Taxonomy" id="283909"/>
    <lineage>
        <taxon>Eukaryota</taxon>
        <taxon>Metazoa</taxon>
        <taxon>Spiralia</taxon>
        <taxon>Lophotrochozoa</taxon>
        <taxon>Annelida</taxon>
        <taxon>Polychaeta</taxon>
        <taxon>Sedentaria</taxon>
        <taxon>Scolecida</taxon>
        <taxon>Capitellidae</taxon>
        <taxon>Capitella</taxon>
    </lineage>
</organism>
<keyword evidence="3" id="KW-0804">Transcription</keyword>
<reference evidence="8" key="1">
    <citation type="submission" date="2012-12" db="EMBL/GenBank/DDBJ databases">
        <authorList>
            <person name="Hellsten U."/>
            <person name="Grimwood J."/>
            <person name="Chapman J.A."/>
            <person name="Shapiro H."/>
            <person name="Aerts A."/>
            <person name="Otillar R.P."/>
            <person name="Terry A.Y."/>
            <person name="Boore J.L."/>
            <person name="Simakov O."/>
            <person name="Marletaz F."/>
            <person name="Cho S.-J."/>
            <person name="Edsinger-Gonzales E."/>
            <person name="Havlak P."/>
            <person name="Kuo D.-H."/>
            <person name="Larsson T."/>
            <person name="Lv J."/>
            <person name="Arendt D."/>
            <person name="Savage R."/>
            <person name="Osoegawa K."/>
            <person name="de Jong P."/>
            <person name="Lindberg D.R."/>
            <person name="Seaver E.C."/>
            <person name="Weisblat D.A."/>
            <person name="Putnam N.H."/>
            <person name="Grigoriev I.V."/>
            <person name="Rokhsar D.S."/>
        </authorList>
    </citation>
    <scope>NUCLEOTIDE SEQUENCE</scope>
    <source>
        <strain evidence="8">I ESC-2004</strain>
    </source>
</reference>
<feature type="non-terminal residue" evidence="6">
    <location>
        <position position="122"/>
    </location>
</feature>
<name>R7UL60_CAPTE</name>
<dbReference type="HOGENOM" id="CLU_2032343_0_0_1"/>
<dbReference type="PANTHER" id="PTHR16088">
    <property type="entry name" value="YY1 ASSOCIATED PROTEIN-RELATED"/>
    <property type="match status" value="1"/>
</dbReference>
<dbReference type="GO" id="GO:0006355">
    <property type="term" value="P:regulation of DNA-templated transcription"/>
    <property type="evidence" value="ECO:0007669"/>
    <property type="project" value="InterPro"/>
</dbReference>